<evidence type="ECO:0000313" key="2">
    <source>
        <dbReference type="EMBL" id="UJO25051.1"/>
    </source>
</evidence>
<accession>A0A9Q8PMA4</accession>
<feature type="compositionally biased region" description="Basic and acidic residues" evidence="1">
    <location>
        <begin position="61"/>
        <end position="71"/>
    </location>
</feature>
<dbReference type="RefSeq" id="XP_047769417.1">
    <property type="nucleotide sequence ID" value="XM_047913719.1"/>
</dbReference>
<sequence length="145" mass="16233">MRTLVSFWLLGDFLKDAAFQNAAMRQLLRQSRQVAMEGVDVALEISGLVAPEPRRAPPHGAGDKAGEERAARQTWEGNPLQRWSIDLLAPVVTKRHVEEMQWAWSKEFLVALFVRMLEMPAGGRLEMVPSLEGGRGVAYMVMEEG</sequence>
<reference evidence="2" key="1">
    <citation type="submission" date="2021-12" db="EMBL/GenBank/DDBJ databases">
        <authorList>
            <person name="Zaccaron A."/>
            <person name="Stergiopoulos I."/>
        </authorList>
    </citation>
    <scope>NUCLEOTIDE SEQUENCE</scope>
    <source>
        <strain evidence="2">Race5_Kim</strain>
    </source>
</reference>
<dbReference type="EMBL" id="CP090175">
    <property type="protein sequence ID" value="UJO25051.1"/>
    <property type="molecule type" value="Genomic_DNA"/>
</dbReference>
<dbReference type="OrthoDB" id="10576902at2759"/>
<keyword evidence="3" id="KW-1185">Reference proteome</keyword>
<proteinExistence type="predicted"/>
<dbReference type="KEGG" id="ffu:CLAFUR5_14571"/>
<dbReference type="GeneID" id="71994449"/>
<gene>
    <name evidence="2" type="ORF">CLAFUR5_14571</name>
</gene>
<dbReference type="AlphaFoldDB" id="A0A9Q8PMA4"/>
<evidence type="ECO:0000256" key="1">
    <source>
        <dbReference type="SAM" id="MobiDB-lite"/>
    </source>
</evidence>
<evidence type="ECO:0000313" key="3">
    <source>
        <dbReference type="Proteomes" id="UP000756132"/>
    </source>
</evidence>
<protein>
    <submittedName>
        <fullName evidence="2">Uncharacterized protein</fullName>
    </submittedName>
</protein>
<dbReference type="Proteomes" id="UP000756132">
    <property type="component" value="Chromosome 13"/>
</dbReference>
<reference evidence="2" key="2">
    <citation type="journal article" date="2022" name="Microb. Genom.">
        <title>A chromosome-scale genome assembly of the tomato pathogen Cladosporium fulvum reveals a compartmentalized genome architecture and the presence of a dispensable chromosome.</title>
        <authorList>
            <person name="Zaccaron A.Z."/>
            <person name="Chen L.H."/>
            <person name="Samaras A."/>
            <person name="Stergiopoulos I."/>
        </authorList>
    </citation>
    <scope>NUCLEOTIDE SEQUENCE</scope>
    <source>
        <strain evidence="2">Race5_Kim</strain>
    </source>
</reference>
<name>A0A9Q8PMA4_PASFU</name>
<organism evidence="2 3">
    <name type="scientific">Passalora fulva</name>
    <name type="common">Tomato leaf mold</name>
    <name type="synonym">Cladosporium fulvum</name>
    <dbReference type="NCBI Taxonomy" id="5499"/>
    <lineage>
        <taxon>Eukaryota</taxon>
        <taxon>Fungi</taxon>
        <taxon>Dikarya</taxon>
        <taxon>Ascomycota</taxon>
        <taxon>Pezizomycotina</taxon>
        <taxon>Dothideomycetes</taxon>
        <taxon>Dothideomycetidae</taxon>
        <taxon>Mycosphaerellales</taxon>
        <taxon>Mycosphaerellaceae</taxon>
        <taxon>Fulvia</taxon>
    </lineage>
</organism>
<feature type="region of interest" description="Disordered" evidence="1">
    <location>
        <begin position="52"/>
        <end position="72"/>
    </location>
</feature>